<gene>
    <name evidence="1" type="ORF">AAEO50_00020</name>
</gene>
<comment type="caution">
    <text evidence="1">The sequence shown here is derived from an EMBL/GenBank/DDBJ whole genome shotgun (WGS) entry which is preliminary data.</text>
</comment>
<dbReference type="EMBL" id="JBBYAF010000001">
    <property type="protein sequence ID" value="MEL3970653.1"/>
    <property type="molecule type" value="Genomic_DNA"/>
</dbReference>
<dbReference type="RefSeq" id="WP_341979088.1">
    <property type="nucleotide sequence ID" value="NZ_JBBYAF010000001.1"/>
</dbReference>
<keyword evidence="2" id="KW-1185">Reference proteome</keyword>
<evidence type="ECO:0000313" key="2">
    <source>
        <dbReference type="Proteomes" id="UP001389717"/>
    </source>
</evidence>
<dbReference type="Proteomes" id="UP001389717">
    <property type="component" value="Unassembled WGS sequence"/>
</dbReference>
<evidence type="ECO:0000313" key="1">
    <source>
        <dbReference type="EMBL" id="MEL3970653.1"/>
    </source>
</evidence>
<name>A0ABU9K6Q1_9BACI</name>
<sequence length="86" mass="9574">MAFHPDLNASEIGSDYDLKTRKSILAEFHVNLAEILLLLSGLSNILADLTHIFAKTHLFLPNNINYHSNLLISEKFSRKKAAIPSG</sequence>
<protein>
    <submittedName>
        <fullName evidence="1">Uncharacterized protein</fullName>
    </submittedName>
</protein>
<reference evidence="1 2" key="1">
    <citation type="submission" date="2024-04" db="EMBL/GenBank/DDBJ databases">
        <title>Bacillus oryzaecorticis sp. nov., a moderately halophilic bacterium isolated from rice husks.</title>
        <authorList>
            <person name="Zhu H.-S."/>
        </authorList>
    </citation>
    <scope>NUCLEOTIDE SEQUENCE [LARGE SCALE GENOMIC DNA]</scope>
    <source>
        <strain evidence="1 2">ZC255</strain>
    </source>
</reference>
<organism evidence="1 2">
    <name type="scientific">Rossellomorea oryzaecorticis</name>
    <dbReference type="NCBI Taxonomy" id="1396505"/>
    <lineage>
        <taxon>Bacteria</taxon>
        <taxon>Bacillati</taxon>
        <taxon>Bacillota</taxon>
        <taxon>Bacilli</taxon>
        <taxon>Bacillales</taxon>
        <taxon>Bacillaceae</taxon>
        <taxon>Rossellomorea</taxon>
    </lineage>
</organism>
<proteinExistence type="predicted"/>
<accession>A0ABU9K6Q1</accession>